<evidence type="ECO:0000256" key="8">
    <source>
        <dbReference type="ARBA" id="ARBA00038311"/>
    </source>
</evidence>
<keyword evidence="6 9" id="KW-0472">Membrane</keyword>
<evidence type="ECO:0000256" key="6">
    <source>
        <dbReference type="ARBA" id="ARBA00023136"/>
    </source>
</evidence>
<comment type="subcellular location">
    <subcellularLocation>
        <location evidence="1">Endoplasmic reticulum membrane</location>
        <topology evidence="1">Single-pass type I membrane protein</topology>
    </subcellularLocation>
</comment>
<comment type="similarity">
    <text evidence="8">Belongs to the IRC22 family.</text>
</comment>
<evidence type="ECO:0000256" key="7">
    <source>
        <dbReference type="ARBA" id="ARBA00037565"/>
    </source>
</evidence>
<feature type="non-terminal residue" evidence="10">
    <location>
        <position position="172"/>
    </location>
</feature>
<dbReference type="EMBL" id="KV454006">
    <property type="protein sequence ID" value="ODQ44829.1"/>
    <property type="molecule type" value="Genomic_DNA"/>
</dbReference>
<dbReference type="GeneID" id="30179155"/>
<organism evidence="10 11">
    <name type="scientific">Pichia membranifaciens NRRL Y-2026</name>
    <dbReference type="NCBI Taxonomy" id="763406"/>
    <lineage>
        <taxon>Eukaryota</taxon>
        <taxon>Fungi</taxon>
        <taxon>Dikarya</taxon>
        <taxon>Ascomycota</taxon>
        <taxon>Saccharomycotina</taxon>
        <taxon>Pichiomycetes</taxon>
        <taxon>Pichiales</taxon>
        <taxon>Pichiaceae</taxon>
        <taxon>Pichia</taxon>
    </lineage>
</organism>
<keyword evidence="2 9" id="KW-0812">Transmembrane</keyword>
<name>A0A1E3NFD0_9ASCO</name>
<keyword evidence="3" id="KW-0732">Signal</keyword>
<keyword evidence="4" id="KW-0256">Endoplasmic reticulum</keyword>
<dbReference type="InterPro" id="IPR005595">
    <property type="entry name" value="TRAP_alpha"/>
</dbReference>
<evidence type="ECO:0000256" key="4">
    <source>
        <dbReference type="ARBA" id="ARBA00022824"/>
    </source>
</evidence>
<evidence type="ECO:0000313" key="10">
    <source>
        <dbReference type="EMBL" id="ODQ44829.1"/>
    </source>
</evidence>
<dbReference type="Proteomes" id="UP000094455">
    <property type="component" value="Unassembled WGS sequence"/>
</dbReference>
<dbReference type="RefSeq" id="XP_019015942.1">
    <property type="nucleotide sequence ID" value="XM_019162468.1"/>
</dbReference>
<sequence length="172" mass="18861">TDPNFVPSPEKPFNFLIDYEISFKEDKEAGVIGDLYNGETIELAYNFRSLEPSEVSIVGVGGELLDPVTGISLANITASQIGPIAVENNQLVNFTQRVGINMEPRKYLLVPAIYIVYQDQFMLLGSTNKLVNIVDPKISLFNPQLLVAELILGATVAGIVYLAYNAFAGKYL</sequence>
<comment type="function">
    <text evidence="7">Is probably involved in a pathway contributing to genomic integrity.</text>
</comment>
<feature type="transmembrane region" description="Helical" evidence="9">
    <location>
        <begin position="145"/>
        <end position="164"/>
    </location>
</feature>
<feature type="non-terminal residue" evidence="10">
    <location>
        <position position="1"/>
    </location>
</feature>
<accession>A0A1E3NFD0</accession>
<evidence type="ECO:0000256" key="9">
    <source>
        <dbReference type="SAM" id="Phobius"/>
    </source>
</evidence>
<gene>
    <name evidence="10" type="ORF">PICMEDRAFT_26884</name>
</gene>
<keyword evidence="5 9" id="KW-1133">Transmembrane helix</keyword>
<keyword evidence="11" id="KW-1185">Reference proteome</keyword>
<protein>
    <submittedName>
        <fullName evidence="10">Uncharacterized protein</fullName>
    </submittedName>
</protein>
<dbReference type="Pfam" id="PF03896">
    <property type="entry name" value="TRAP_alpha"/>
    <property type="match status" value="1"/>
</dbReference>
<dbReference type="GO" id="GO:0005789">
    <property type="term" value="C:endoplasmic reticulum membrane"/>
    <property type="evidence" value="ECO:0007669"/>
    <property type="project" value="UniProtKB-SubCell"/>
</dbReference>
<evidence type="ECO:0000313" key="11">
    <source>
        <dbReference type="Proteomes" id="UP000094455"/>
    </source>
</evidence>
<evidence type="ECO:0000256" key="1">
    <source>
        <dbReference type="ARBA" id="ARBA00004115"/>
    </source>
</evidence>
<reference evidence="10 11" key="1">
    <citation type="journal article" date="2016" name="Proc. Natl. Acad. Sci. U.S.A.">
        <title>Comparative genomics of biotechnologically important yeasts.</title>
        <authorList>
            <person name="Riley R."/>
            <person name="Haridas S."/>
            <person name="Wolfe K.H."/>
            <person name="Lopes M.R."/>
            <person name="Hittinger C.T."/>
            <person name="Goeker M."/>
            <person name="Salamov A.A."/>
            <person name="Wisecaver J.H."/>
            <person name="Long T.M."/>
            <person name="Calvey C.H."/>
            <person name="Aerts A.L."/>
            <person name="Barry K.W."/>
            <person name="Choi C."/>
            <person name="Clum A."/>
            <person name="Coughlan A.Y."/>
            <person name="Deshpande S."/>
            <person name="Douglass A.P."/>
            <person name="Hanson S.J."/>
            <person name="Klenk H.-P."/>
            <person name="LaButti K.M."/>
            <person name="Lapidus A."/>
            <person name="Lindquist E.A."/>
            <person name="Lipzen A.M."/>
            <person name="Meier-Kolthoff J.P."/>
            <person name="Ohm R.A."/>
            <person name="Otillar R.P."/>
            <person name="Pangilinan J.L."/>
            <person name="Peng Y."/>
            <person name="Rokas A."/>
            <person name="Rosa C.A."/>
            <person name="Scheuner C."/>
            <person name="Sibirny A.A."/>
            <person name="Slot J.C."/>
            <person name="Stielow J.B."/>
            <person name="Sun H."/>
            <person name="Kurtzman C.P."/>
            <person name="Blackwell M."/>
            <person name="Grigoriev I.V."/>
            <person name="Jeffries T.W."/>
        </authorList>
    </citation>
    <scope>NUCLEOTIDE SEQUENCE [LARGE SCALE GENOMIC DNA]</scope>
    <source>
        <strain evidence="10 11">NRRL Y-2026</strain>
    </source>
</reference>
<dbReference type="OrthoDB" id="1926781at2759"/>
<evidence type="ECO:0000256" key="5">
    <source>
        <dbReference type="ARBA" id="ARBA00022989"/>
    </source>
</evidence>
<dbReference type="AlphaFoldDB" id="A0A1E3NFD0"/>
<dbReference type="STRING" id="763406.A0A1E3NFD0"/>
<evidence type="ECO:0000256" key="2">
    <source>
        <dbReference type="ARBA" id="ARBA00022692"/>
    </source>
</evidence>
<proteinExistence type="inferred from homology"/>
<evidence type="ECO:0000256" key="3">
    <source>
        <dbReference type="ARBA" id="ARBA00022729"/>
    </source>
</evidence>